<dbReference type="EMBL" id="JARKIB010000394">
    <property type="protein sequence ID" value="KAJ7711508.1"/>
    <property type="molecule type" value="Genomic_DNA"/>
</dbReference>
<dbReference type="InterPro" id="IPR041320">
    <property type="entry name" value="CxC1"/>
</dbReference>
<dbReference type="InterPro" id="IPR040521">
    <property type="entry name" value="KDZ"/>
</dbReference>
<sequence length="982" mass="110847">MKIPPKLRKAASMSPSKRVVPGPGVQNPREKPPPQVSCLPVILLDYGETLVQPERTPPPVSTKHQRKRAEQWAWWQTETIPLVLPHLATVLHVTKSLREVDDLQLPPLQPDTCHCAEIKTHRVAIVRFSKIEDVQVQACQCTPLSVRLVQGGVFGCALIAPSLAVDMCVLEFARNLFLHIAPNNTAFCATLEGVLAAMGFQLEHQNSLRCRFGNTLLWYTHAHPASACACTCACTRTHACTRTLACTRTRTCTRTLACTPQSPTPAPADEPPPTPNPSSSSSPSRGHPGERTTNNRASSRTPTPTPRPRKRGRESTPEPRPVPFPEPPPRTRPSEYLQERCPGCFGDLKHHPNEVADLMVCIDACFMQKKKKSQRDPPKFHHNTHFVPESVVSQTEEYVESVRQQQKKKTKHPKTTEMVDEEEDGYEHGLLLPRSVIDGCEASFKAADEKREKASTDFFEDTAVMVPLCRHDRVLWVVNMHSAGEKQFNVVALMRHCFSISLTIFVKWGFLSRFLDRLAFAVSVFHAFGHEWACQLLYHPRKRVGFGFTNGEGCECFWHSISHLIAHLRICGHHNRLYTLDTQIEHADEASLLRLGGWVLRRHKHSRGKRVEATKALAECSYPIATLRAQWLLQVTAQTKPLLKRLKNSGQQAINNIILLRGSLKTCQQQLAEARAAFVDAAEVGRPEAEALKMDVEAAEAALRETKEKLCCKEGELGVTERQDLKKVLNSQYMRLVMNARALKLRLVQRLQHRKFEMDPVERACRRLLNDAKLHAHTEAAVKRPRAQYLQNVLGAPRNAIAPLPIPVKGLWKLDVNDVIFQNLSDERVRTGIKAMLELDRCEEEDARLRRERCALQVWFAEEWEVINRALQDANLSEDKYHLKLRRNKLVRLCATWRKDLPDLGLDMSTMPAWGPSATQLARCRVDAHQAARGDDRHYGTGGADEDDDGDEAEAEGGREEEDFGTLEALERADVYRNEDQL</sequence>
<reference evidence="3" key="1">
    <citation type="submission" date="2023-03" db="EMBL/GenBank/DDBJ databases">
        <title>Massive genome expansion in bonnet fungi (Mycena s.s.) driven by repeated elements and novel gene families across ecological guilds.</title>
        <authorList>
            <consortium name="Lawrence Berkeley National Laboratory"/>
            <person name="Harder C.B."/>
            <person name="Miyauchi S."/>
            <person name="Viragh M."/>
            <person name="Kuo A."/>
            <person name="Thoen E."/>
            <person name="Andreopoulos B."/>
            <person name="Lu D."/>
            <person name="Skrede I."/>
            <person name="Drula E."/>
            <person name="Henrissat B."/>
            <person name="Morin E."/>
            <person name="Kohler A."/>
            <person name="Barry K."/>
            <person name="LaButti K."/>
            <person name="Morin E."/>
            <person name="Salamov A."/>
            <person name="Lipzen A."/>
            <person name="Mereny Z."/>
            <person name="Hegedus B."/>
            <person name="Baldrian P."/>
            <person name="Stursova M."/>
            <person name="Weitz H."/>
            <person name="Taylor A."/>
            <person name="Grigoriev I.V."/>
            <person name="Nagy L.G."/>
            <person name="Martin F."/>
            <person name="Kauserud H."/>
        </authorList>
    </citation>
    <scope>NUCLEOTIDE SEQUENCE</scope>
    <source>
        <strain evidence="3">CBHHK182m</strain>
    </source>
</reference>
<feature type="region of interest" description="Disordered" evidence="1">
    <location>
        <begin position="403"/>
        <end position="423"/>
    </location>
</feature>
<dbReference type="PANTHER" id="PTHR33096:SF1">
    <property type="entry name" value="CXC1-LIKE CYSTEINE CLUSTER ASSOCIATED WITH KDZ TRANSPOSASES DOMAIN-CONTAINING PROTEIN"/>
    <property type="match status" value="1"/>
</dbReference>
<feature type="region of interest" description="Disordered" evidence="1">
    <location>
        <begin position="257"/>
        <end position="335"/>
    </location>
</feature>
<feature type="region of interest" description="Disordered" evidence="1">
    <location>
        <begin position="932"/>
        <end position="982"/>
    </location>
</feature>
<feature type="compositionally biased region" description="Pro residues" evidence="1">
    <location>
        <begin position="262"/>
        <end position="276"/>
    </location>
</feature>
<comment type="caution">
    <text evidence="3">The sequence shown here is derived from an EMBL/GenBank/DDBJ whole genome shotgun (WGS) entry which is preliminary data.</text>
</comment>
<keyword evidence="4" id="KW-1185">Reference proteome</keyword>
<name>A0AAD7H453_9AGAR</name>
<evidence type="ECO:0000259" key="2">
    <source>
        <dbReference type="Pfam" id="PF18802"/>
    </source>
</evidence>
<protein>
    <recommendedName>
        <fullName evidence="2">CxC1-like cysteine cluster associated with KDZ transposases domain-containing protein</fullName>
    </recommendedName>
</protein>
<gene>
    <name evidence="3" type="ORF">B0H16DRAFT_1745123</name>
</gene>
<proteinExistence type="predicted"/>
<dbReference type="AlphaFoldDB" id="A0AAD7H453"/>
<feature type="region of interest" description="Disordered" evidence="1">
    <location>
        <begin position="1"/>
        <end position="35"/>
    </location>
</feature>
<dbReference type="PANTHER" id="PTHR33096">
    <property type="entry name" value="CXC2 DOMAIN-CONTAINING PROTEIN"/>
    <property type="match status" value="1"/>
</dbReference>
<feature type="compositionally biased region" description="Acidic residues" evidence="1">
    <location>
        <begin position="944"/>
        <end position="965"/>
    </location>
</feature>
<dbReference type="Pfam" id="PF18758">
    <property type="entry name" value="KDZ"/>
    <property type="match status" value="1"/>
</dbReference>
<evidence type="ECO:0000313" key="3">
    <source>
        <dbReference type="EMBL" id="KAJ7711508.1"/>
    </source>
</evidence>
<feature type="compositionally biased region" description="Pro residues" evidence="1">
    <location>
        <begin position="318"/>
        <end position="331"/>
    </location>
</feature>
<evidence type="ECO:0000313" key="4">
    <source>
        <dbReference type="Proteomes" id="UP001215598"/>
    </source>
</evidence>
<organism evidence="3 4">
    <name type="scientific">Mycena metata</name>
    <dbReference type="NCBI Taxonomy" id="1033252"/>
    <lineage>
        <taxon>Eukaryota</taxon>
        <taxon>Fungi</taxon>
        <taxon>Dikarya</taxon>
        <taxon>Basidiomycota</taxon>
        <taxon>Agaricomycotina</taxon>
        <taxon>Agaricomycetes</taxon>
        <taxon>Agaricomycetidae</taxon>
        <taxon>Agaricales</taxon>
        <taxon>Marasmiineae</taxon>
        <taxon>Mycenaceae</taxon>
        <taxon>Mycena</taxon>
    </lineage>
</organism>
<dbReference type="Pfam" id="PF18802">
    <property type="entry name" value="CxC1"/>
    <property type="match status" value="1"/>
</dbReference>
<feature type="domain" description="CxC1-like cysteine cluster associated with KDZ transposases" evidence="2">
    <location>
        <begin position="110"/>
        <end position="192"/>
    </location>
</feature>
<accession>A0AAD7H453</accession>
<evidence type="ECO:0000256" key="1">
    <source>
        <dbReference type="SAM" id="MobiDB-lite"/>
    </source>
</evidence>
<feature type="compositionally biased region" description="Basic and acidic residues" evidence="1">
    <location>
        <begin position="969"/>
        <end position="982"/>
    </location>
</feature>
<dbReference type="Proteomes" id="UP001215598">
    <property type="component" value="Unassembled WGS sequence"/>
</dbReference>